<dbReference type="EC" id="6.3.5.4" evidence="3"/>
<comment type="pathway">
    <text evidence="1">Amino-acid biosynthesis; L-asparagine biosynthesis; L-asparagine from L-aspartate (L-Gln route): step 1/1.</text>
</comment>
<comment type="similarity">
    <text evidence="2">Belongs to the asparagine synthetase family.</text>
</comment>
<evidence type="ECO:0000313" key="12">
    <source>
        <dbReference type="EMBL" id="GAJ92327.1"/>
    </source>
</evidence>
<dbReference type="InterPro" id="IPR014729">
    <property type="entry name" value="Rossmann-like_a/b/a_fold"/>
</dbReference>
<accession>A0AA87Q1X5</accession>
<comment type="catalytic activity">
    <reaction evidence="7">
        <text>L-aspartate + L-glutamine + ATP + H2O = L-asparagine + L-glutamate + AMP + diphosphate + H(+)</text>
        <dbReference type="Rhea" id="RHEA:12228"/>
        <dbReference type="ChEBI" id="CHEBI:15377"/>
        <dbReference type="ChEBI" id="CHEBI:15378"/>
        <dbReference type="ChEBI" id="CHEBI:29985"/>
        <dbReference type="ChEBI" id="CHEBI:29991"/>
        <dbReference type="ChEBI" id="CHEBI:30616"/>
        <dbReference type="ChEBI" id="CHEBI:33019"/>
        <dbReference type="ChEBI" id="CHEBI:58048"/>
        <dbReference type="ChEBI" id="CHEBI:58359"/>
        <dbReference type="ChEBI" id="CHEBI:456215"/>
        <dbReference type="EC" id="6.3.5.4"/>
    </reaction>
</comment>
<evidence type="ECO:0000259" key="11">
    <source>
        <dbReference type="PROSITE" id="PS51278"/>
    </source>
</evidence>
<evidence type="ECO:0000256" key="7">
    <source>
        <dbReference type="ARBA" id="ARBA00048741"/>
    </source>
</evidence>
<evidence type="ECO:0000256" key="1">
    <source>
        <dbReference type="ARBA" id="ARBA00005187"/>
    </source>
</evidence>
<feature type="active site" description="For GATase activity" evidence="8">
    <location>
        <position position="2"/>
    </location>
</feature>
<keyword evidence="8" id="KW-0061">Asparagine biosynthesis</keyword>
<dbReference type="SUPFAM" id="SSF52402">
    <property type="entry name" value="Adenine nucleotide alpha hydrolases-like"/>
    <property type="match status" value="1"/>
</dbReference>
<dbReference type="PANTHER" id="PTHR43284:SF1">
    <property type="entry name" value="ASPARAGINE SYNTHETASE"/>
    <property type="match status" value="1"/>
</dbReference>
<sequence length="653" mass="72321">MCGILGYFGNGMVPADAASLLERMAGSLQHRGPDEDGVFTSVGVGLGHRRLSIVGLVDGQQPMSNVDGSISISFNGEIFNHVELRQSLEAKGYVFRTTSDTEVIIHLYQDIGPDCVYLLNGDFAFAIWDATRQRMLIARDRMGVRPVFYVEHSRMLFFASEIKALLKVPGIDAEIDPFALDQVFTMWAPVPPRTMFKGVSELPAGHLMIVDTNGVSIRQYWDVSFPDAGDMADERDEADIAEELLALLDDATAIRMRADVPVGAYLSGGLDSSIICALAKPYATAGLRTFSVTFDTAEHDESHFQNEMVQALGTRHSAVACGPDQIAGIFPSVIAQTEKPVIRTAPAPLHLLSRHVREEGMKVVLTGEGADEVFAGYDIFKEARVRSFCARQPASSRRPLLFRRLYPYLPGLSQQTPEALAAFFGAGNANLDDPLFSHRPRYRSTAAAKIFFSCDLKARLAGYDATDEVLSRLPRDFARWHPQHRAQYLETKFLLPDYILSSQGDRMSMAHGVEGRFPFLDHRLVEFASRISPGMKLKGFVEKHILRRATAGLLPPSIGNRTKQPYRAPDSRSFFAGQEPAYVERLFSPRALQETGLFNPAAAEKLLAKCRRQTDGFRDNTAFVGILSTQLWNETFVTRSAGDRGDREMTAVI</sequence>
<evidence type="ECO:0000256" key="9">
    <source>
        <dbReference type="PIRSR" id="PIRSR001589-2"/>
    </source>
</evidence>
<dbReference type="InterPro" id="IPR017932">
    <property type="entry name" value="GATase_2_dom"/>
</dbReference>
<dbReference type="InterPro" id="IPR033738">
    <property type="entry name" value="AsnB_N"/>
</dbReference>
<evidence type="ECO:0000256" key="8">
    <source>
        <dbReference type="PIRSR" id="PIRSR001589-1"/>
    </source>
</evidence>
<dbReference type="Pfam" id="PF13537">
    <property type="entry name" value="GATase_7"/>
    <property type="match status" value="1"/>
</dbReference>
<keyword evidence="5 9" id="KW-0067">ATP-binding</keyword>
<dbReference type="InterPro" id="IPR001962">
    <property type="entry name" value="Asn_synthase"/>
</dbReference>
<feature type="binding site" evidence="9">
    <location>
        <position position="100"/>
    </location>
    <ligand>
        <name>L-glutamine</name>
        <dbReference type="ChEBI" id="CHEBI:58359"/>
    </ligand>
</feature>
<dbReference type="Pfam" id="PF00733">
    <property type="entry name" value="Asn_synthase"/>
    <property type="match status" value="1"/>
</dbReference>
<dbReference type="GO" id="GO:0004066">
    <property type="term" value="F:asparagine synthase (glutamine-hydrolyzing) activity"/>
    <property type="evidence" value="ECO:0007669"/>
    <property type="project" value="UniProtKB-EC"/>
</dbReference>
<dbReference type="PROSITE" id="PS51278">
    <property type="entry name" value="GATASE_TYPE_2"/>
    <property type="match status" value="1"/>
</dbReference>
<dbReference type="AlphaFoldDB" id="A0AA87Q1X5"/>
<evidence type="ECO:0000256" key="10">
    <source>
        <dbReference type="PIRSR" id="PIRSR001589-3"/>
    </source>
</evidence>
<dbReference type="InterPro" id="IPR006426">
    <property type="entry name" value="Asn_synth_AEB"/>
</dbReference>
<name>A0AA87Q1X5_RHIRH</name>
<dbReference type="SUPFAM" id="SSF56235">
    <property type="entry name" value="N-terminal nucleophile aminohydrolases (Ntn hydrolases)"/>
    <property type="match status" value="1"/>
</dbReference>
<reference evidence="12 13" key="1">
    <citation type="submission" date="2014-05" db="EMBL/GenBank/DDBJ databases">
        <title>Whole genome shotgun sequence of Rhizobium rhizogenes NBRC 13257.</title>
        <authorList>
            <person name="Katano-Makiyama Y."/>
            <person name="Hosoyama A."/>
            <person name="Hashimoto M."/>
            <person name="Hosoyama Y."/>
            <person name="Noguchi M."/>
            <person name="Tsuchikane K."/>
            <person name="Kimura A."/>
            <person name="Ohji S."/>
            <person name="Ichikawa N."/>
            <person name="Yamazoe A."/>
            <person name="Fujita N."/>
        </authorList>
    </citation>
    <scope>NUCLEOTIDE SEQUENCE [LARGE SCALE GENOMIC DNA]</scope>
    <source>
        <strain evidence="12 13">NBRC 13257</strain>
    </source>
</reference>
<dbReference type="CDD" id="cd01991">
    <property type="entry name" value="Asn_synthase_B_C"/>
    <property type="match status" value="1"/>
</dbReference>
<evidence type="ECO:0000313" key="13">
    <source>
        <dbReference type="Proteomes" id="UP000026941"/>
    </source>
</evidence>
<dbReference type="GO" id="GO:0006529">
    <property type="term" value="P:asparagine biosynthetic process"/>
    <property type="evidence" value="ECO:0007669"/>
    <property type="project" value="UniProtKB-KW"/>
</dbReference>
<dbReference type="PANTHER" id="PTHR43284">
    <property type="entry name" value="ASPARAGINE SYNTHETASE (GLUTAMINE-HYDROLYZING)"/>
    <property type="match status" value="1"/>
</dbReference>
<comment type="caution">
    <text evidence="12">The sequence shown here is derived from an EMBL/GenBank/DDBJ whole genome shotgun (WGS) entry which is preliminary data.</text>
</comment>
<evidence type="ECO:0000256" key="6">
    <source>
        <dbReference type="ARBA" id="ARBA00022962"/>
    </source>
</evidence>
<gene>
    <name evidence="12" type="primary">asnB</name>
    <name evidence="12" type="ORF">RRH01S_03_04010</name>
</gene>
<organism evidence="12 13">
    <name type="scientific">Rhizobium rhizogenes NBRC 13257</name>
    <dbReference type="NCBI Taxonomy" id="1220581"/>
    <lineage>
        <taxon>Bacteria</taxon>
        <taxon>Pseudomonadati</taxon>
        <taxon>Pseudomonadota</taxon>
        <taxon>Alphaproteobacteria</taxon>
        <taxon>Hyphomicrobiales</taxon>
        <taxon>Rhizobiaceae</taxon>
        <taxon>Rhizobium/Agrobacterium group</taxon>
        <taxon>Rhizobium</taxon>
    </lineage>
</organism>
<evidence type="ECO:0000256" key="4">
    <source>
        <dbReference type="ARBA" id="ARBA00022741"/>
    </source>
</evidence>
<dbReference type="Proteomes" id="UP000026941">
    <property type="component" value="Unassembled WGS sequence"/>
</dbReference>
<dbReference type="NCBIfam" id="TIGR01536">
    <property type="entry name" value="asn_synth_AEB"/>
    <property type="match status" value="1"/>
</dbReference>
<dbReference type="GO" id="GO:0005829">
    <property type="term" value="C:cytosol"/>
    <property type="evidence" value="ECO:0007669"/>
    <property type="project" value="TreeGrafter"/>
</dbReference>
<dbReference type="RefSeq" id="WP_042470977.1">
    <property type="nucleotide sequence ID" value="NZ_BAYX01000003.1"/>
</dbReference>
<feature type="binding site" evidence="9">
    <location>
        <position position="292"/>
    </location>
    <ligand>
        <name>ATP</name>
        <dbReference type="ChEBI" id="CHEBI:30616"/>
    </ligand>
</feature>
<evidence type="ECO:0000256" key="2">
    <source>
        <dbReference type="ARBA" id="ARBA00005752"/>
    </source>
</evidence>
<dbReference type="EMBL" id="BAYX01000003">
    <property type="protein sequence ID" value="GAJ92327.1"/>
    <property type="molecule type" value="Genomic_DNA"/>
</dbReference>
<dbReference type="Gene3D" id="3.60.20.10">
    <property type="entry name" value="Glutamine Phosphoribosylpyrophosphate, subunit 1, domain 1"/>
    <property type="match status" value="1"/>
</dbReference>
<protein>
    <recommendedName>
        <fullName evidence="3">asparagine synthase (glutamine-hydrolyzing)</fullName>
        <ecNumber evidence="3">6.3.5.4</ecNumber>
    </recommendedName>
</protein>
<dbReference type="PIRSF" id="PIRSF001589">
    <property type="entry name" value="Asn_synthetase_glu-h"/>
    <property type="match status" value="1"/>
</dbReference>
<evidence type="ECO:0000256" key="3">
    <source>
        <dbReference type="ARBA" id="ARBA00012737"/>
    </source>
</evidence>
<dbReference type="CDD" id="cd00712">
    <property type="entry name" value="AsnB"/>
    <property type="match status" value="1"/>
</dbReference>
<dbReference type="InterPro" id="IPR029055">
    <property type="entry name" value="Ntn_hydrolases_N"/>
</dbReference>
<keyword evidence="8" id="KW-0028">Amino-acid biosynthesis</keyword>
<dbReference type="InterPro" id="IPR051786">
    <property type="entry name" value="ASN_synthetase/amidase"/>
</dbReference>
<keyword evidence="6 8" id="KW-0315">Glutamine amidotransferase</keyword>
<evidence type="ECO:0000256" key="5">
    <source>
        <dbReference type="ARBA" id="ARBA00022840"/>
    </source>
</evidence>
<feature type="domain" description="Glutamine amidotransferase type-2" evidence="11">
    <location>
        <begin position="2"/>
        <end position="213"/>
    </location>
</feature>
<keyword evidence="4 9" id="KW-0547">Nucleotide-binding</keyword>
<proteinExistence type="inferred from homology"/>
<dbReference type="GO" id="GO:0005524">
    <property type="term" value="F:ATP binding"/>
    <property type="evidence" value="ECO:0007669"/>
    <property type="project" value="UniProtKB-KW"/>
</dbReference>
<dbReference type="Gene3D" id="3.40.50.620">
    <property type="entry name" value="HUPs"/>
    <property type="match status" value="1"/>
</dbReference>
<feature type="site" description="Important for beta-aspartyl-AMP intermediate formation" evidence="10">
    <location>
        <position position="368"/>
    </location>
</feature>